<evidence type="ECO:0000313" key="3">
    <source>
        <dbReference type="EMBL" id="KAF7170225.1"/>
    </source>
</evidence>
<accession>A0A8H6PFD6</accession>
<evidence type="ECO:0008006" key="5">
    <source>
        <dbReference type="Google" id="ProtNLM"/>
    </source>
</evidence>
<dbReference type="Proteomes" id="UP000662466">
    <property type="component" value="Unassembled WGS sequence"/>
</dbReference>
<dbReference type="EMBL" id="JACBAD010001834">
    <property type="protein sequence ID" value="KAF7133600.1"/>
    <property type="molecule type" value="Genomic_DNA"/>
</dbReference>
<protein>
    <recommendedName>
        <fullName evidence="5">Transcription factor domain-containing protein</fullName>
    </recommendedName>
</protein>
<evidence type="ECO:0000313" key="2">
    <source>
        <dbReference type="EMBL" id="KAF7133600.1"/>
    </source>
</evidence>
<dbReference type="InterPro" id="IPR050797">
    <property type="entry name" value="Carb_Metab_Trans_Reg"/>
</dbReference>
<dbReference type="PANTHER" id="PTHR31668">
    <property type="entry name" value="GLUCOSE TRANSPORT TRANSCRIPTION REGULATOR RGT1-RELATED-RELATED"/>
    <property type="match status" value="1"/>
</dbReference>
<dbReference type="AlphaFoldDB" id="A0A8H6PFD6"/>
<dbReference type="EMBL" id="JACBAF010001999">
    <property type="protein sequence ID" value="KAF7170225.1"/>
    <property type="molecule type" value="Genomic_DNA"/>
</dbReference>
<gene>
    <name evidence="2" type="ORF">CNMCM5793_004729</name>
    <name evidence="3" type="ORF">CNMCM6106_005003</name>
</gene>
<keyword evidence="1" id="KW-0539">Nucleus</keyword>
<sequence>MACTPVSPSLATLLNQLGPSYLIRQCIDDWFQLVHSVAPILHRREFLSRLEHGHALRDAEFCALVISLCAASVATLRNRSSVNYGTITAEKCWDIIRQNNLLHQRPQFSLEKCLAKYNIATALLASRSVDQPESFTLMAESVAGVKYMLYYDLPTMPFLAQQLLKRLFWLLFAWECSADILVRPTIGVLTAQDNITTLRPLSVTDAELDPSQAIEEPAWHGDYYSYIPGLNHLSDLFLLWHESQQPHNRSADQLLLHLSLVERALDQLPPELRWRGGLSRPPRSNFGTDVQVANLYITQLQIRSNLLEQARNMPGAKVTSMEHQSLVDDLLEILDHMPRDILEANGYSLVPKIRDIGAAFLDEVRMGARQDLVNDKAKRDLEKLLRRLETLDFRPGIGYLNSQCCEENIT</sequence>
<keyword evidence="4" id="KW-1185">Reference proteome</keyword>
<evidence type="ECO:0000256" key="1">
    <source>
        <dbReference type="ARBA" id="ARBA00023242"/>
    </source>
</evidence>
<reference evidence="2" key="1">
    <citation type="submission" date="2020-06" db="EMBL/GenBank/DDBJ databases">
        <title>Draft genome sequences of strains closely related to Aspergillus parafelis and Aspergillus hiratsukae.</title>
        <authorList>
            <person name="Dos Santos R.A.C."/>
            <person name="Rivero-Menendez O."/>
            <person name="Steenwyk J.L."/>
            <person name="Mead M.E."/>
            <person name="Goldman G.H."/>
            <person name="Alastruey-Izquierdo A."/>
            <person name="Rokas A."/>
        </authorList>
    </citation>
    <scope>NUCLEOTIDE SEQUENCE</scope>
    <source>
        <strain evidence="2">CNM-CM5793</strain>
        <strain evidence="3">CNM-CM6106</strain>
    </source>
</reference>
<dbReference type="OrthoDB" id="2534600at2759"/>
<dbReference type="CDD" id="cd12148">
    <property type="entry name" value="fungal_TF_MHR"/>
    <property type="match status" value="1"/>
</dbReference>
<evidence type="ECO:0000313" key="4">
    <source>
        <dbReference type="Proteomes" id="UP000630445"/>
    </source>
</evidence>
<organism evidence="2 4">
    <name type="scientific">Aspergillus hiratsukae</name>
    <dbReference type="NCBI Taxonomy" id="1194566"/>
    <lineage>
        <taxon>Eukaryota</taxon>
        <taxon>Fungi</taxon>
        <taxon>Dikarya</taxon>
        <taxon>Ascomycota</taxon>
        <taxon>Pezizomycotina</taxon>
        <taxon>Eurotiomycetes</taxon>
        <taxon>Eurotiomycetidae</taxon>
        <taxon>Eurotiales</taxon>
        <taxon>Aspergillaceae</taxon>
        <taxon>Aspergillus</taxon>
        <taxon>Aspergillus subgen. Fumigati</taxon>
    </lineage>
</organism>
<dbReference type="Proteomes" id="UP000630445">
    <property type="component" value="Unassembled WGS sequence"/>
</dbReference>
<proteinExistence type="predicted"/>
<name>A0A8H6PFD6_9EURO</name>
<comment type="caution">
    <text evidence="2">The sequence shown here is derived from an EMBL/GenBank/DDBJ whole genome shotgun (WGS) entry which is preliminary data.</text>
</comment>